<organism evidence="2 3">
    <name type="scientific">Christiangramia salexigens</name>
    <dbReference type="NCBI Taxonomy" id="1913577"/>
    <lineage>
        <taxon>Bacteria</taxon>
        <taxon>Pseudomonadati</taxon>
        <taxon>Bacteroidota</taxon>
        <taxon>Flavobacteriia</taxon>
        <taxon>Flavobacteriales</taxon>
        <taxon>Flavobacteriaceae</taxon>
        <taxon>Christiangramia</taxon>
    </lineage>
</organism>
<keyword evidence="1" id="KW-1133">Transmembrane helix</keyword>
<sequence>MIEFFLRHKLVVTVFYYLFWGNSFILHILSISGDTFLLLNILCKLLAFFIWLVVLVDMMKYKIKDKTFWVLSMIFISFFTPVVYLYRRENLFNLKQNRFRSFL</sequence>
<keyword evidence="1" id="KW-0472">Membrane</keyword>
<evidence type="ECO:0000256" key="1">
    <source>
        <dbReference type="SAM" id="Phobius"/>
    </source>
</evidence>
<dbReference type="EMBL" id="CP018153">
    <property type="protein sequence ID" value="APG58929.1"/>
    <property type="molecule type" value="Genomic_DNA"/>
</dbReference>
<feature type="transmembrane region" description="Helical" evidence="1">
    <location>
        <begin position="37"/>
        <end position="56"/>
    </location>
</feature>
<evidence type="ECO:0008006" key="4">
    <source>
        <dbReference type="Google" id="ProtNLM"/>
    </source>
</evidence>
<evidence type="ECO:0000313" key="3">
    <source>
        <dbReference type="Proteomes" id="UP000182510"/>
    </source>
</evidence>
<dbReference type="RefSeq" id="WP_072551586.1">
    <property type="nucleotide sequence ID" value="NZ_CP018153.1"/>
</dbReference>
<dbReference type="OrthoDB" id="1443593at2"/>
<reference evidence="2 3" key="1">
    <citation type="submission" date="2016-11" db="EMBL/GenBank/DDBJ databases">
        <title>Gramella sp. LPB0144 isolated from marine environment.</title>
        <authorList>
            <person name="Kim E."/>
            <person name="Yi H."/>
        </authorList>
    </citation>
    <scope>NUCLEOTIDE SEQUENCE [LARGE SCALE GENOMIC DNA]</scope>
    <source>
        <strain evidence="2 3">LPB0144</strain>
    </source>
</reference>
<name>A0A1L3J1D0_9FLAO</name>
<keyword evidence="3" id="KW-1185">Reference proteome</keyword>
<dbReference type="Proteomes" id="UP000182510">
    <property type="component" value="Chromosome"/>
</dbReference>
<dbReference type="STRING" id="1913577.LPB144_00230"/>
<evidence type="ECO:0000313" key="2">
    <source>
        <dbReference type="EMBL" id="APG58929.1"/>
    </source>
</evidence>
<keyword evidence="1" id="KW-0812">Transmembrane</keyword>
<protein>
    <recommendedName>
        <fullName evidence="4">DUF2834 domain-containing protein</fullName>
    </recommendedName>
</protein>
<proteinExistence type="predicted"/>
<dbReference type="KEGG" id="grl:LPB144_00230"/>
<feature type="transmembrane region" description="Helical" evidence="1">
    <location>
        <begin position="68"/>
        <end position="86"/>
    </location>
</feature>
<feature type="transmembrane region" description="Helical" evidence="1">
    <location>
        <begin position="12"/>
        <end position="31"/>
    </location>
</feature>
<dbReference type="AlphaFoldDB" id="A0A1L3J1D0"/>
<accession>A0A1L3J1D0</accession>
<gene>
    <name evidence="2" type="ORF">LPB144_00230</name>
</gene>